<proteinExistence type="predicted"/>
<protein>
    <submittedName>
        <fullName evidence="1">Uncharacterized protein</fullName>
    </submittedName>
</protein>
<accession>A0A4V2SBP4</accession>
<dbReference type="AlphaFoldDB" id="A0A4V2SBP4"/>
<name>A0A4V2SBP4_9GAMM</name>
<evidence type="ECO:0000313" key="2">
    <source>
        <dbReference type="Proteomes" id="UP000294980"/>
    </source>
</evidence>
<gene>
    <name evidence="1" type="ORF">EV688_105253</name>
</gene>
<evidence type="ECO:0000313" key="1">
    <source>
        <dbReference type="EMBL" id="TCO76290.1"/>
    </source>
</evidence>
<organism evidence="1 2">
    <name type="scientific">Chromatocurvus halotolerans</name>
    <dbReference type="NCBI Taxonomy" id="1132028"/>
    <lineage>
        <taxon>Bacteria</taxon>
        <taxon>Pseudomonadati</taxon>
        <taxon>Pseudomonadota</taxon>
        <taxon>Gammaproteobacteria</taxon>
        <taxon>Cellvibrionales</taxon>
        <taxon>Halieaceae</taxon>
        <taxon>Chromatocurvus</taxon>
    </lineage>
</organism>
<reference evidence="1 2" key="1">
    <citation type="submission" date="2019-03" db="EMBL/GenBank/DDBJ databases">
        <title>Genomic Encyclopedia of Type Strains, Phase IV (KMG-IV): sequencing the most valuable type-strain genomes for metagenomic binning, comparative biology and taxonomic classification.</title>
        <authorList>
            <person name="Goeker M."/>
        </authorList>
    </citation>
    <scope>NUCLEOTIDE SEQUENCE [LARGE SCALE GENOMIC DNA]</scope>
    <source>
        <strain evidence="1 2">DSM 23344</strain>
    </source>
</reference>
<dbReference type="EMBL" id="SLWX01000005">
    <property type="protein sequence ID" value="TCO76290.1"/>
    <property type="molecule type" value="Genomic_DNA"/>
</dbReference>
<dbReference type="Proteomes" id="UP000294980">
    <property type="component" value="Unassembled WGS sequence"/>
</dbReference>
<comment type="caution">
    <text evidence="1">The sequence shown here is derived from an EMBL/GenBank/DDBJ whole genome shotgun (WGS) entry which is preliminary data.</text>
</comment>
<keyword evidence="2" id="KW-1185">Reference proteome</keyword>
<sequence>MAGQTVMTVKAHALQISPPFANPVTILPSMLSASVKKLTVFTILNCPGAPLPLVCRSRPDVSSNGFHANYLATLRTDDVRAASTHDDPGEKRMQLLGLEISNAFRSLGTANCGFRIRFAGLLFISCLTAAPSKAGIMLWQDRAAFEQDMQTRNQLASWNEGFEHANLENFKTGSPREDFEQDENMTLTVSSSRFSFTDNAERYVSEGSQALKAVPGGWNRYHGHDKWDAANDQSNNPYGPLRLNFTAPINFLAMDITDLGSSDGESTLTARIWDNESPLGDLFKLLVGGTPHGDSHAGGSGVSGSCVPGNLSCNDHEEGSLRFFAMASDTPFSFVELGLIEDKTGDGQGFVLDDFVGFDNLQFGTLSQQVPATGSLWLMLAGILFFTRHLPRGGNTKVEPARAL</sequence>